<dbReference type="AlphaFoldDB" id="A0A7X6DM69"/>
<gene>
    <name evidence="1" type="ORF">MNODULE_01715</name>
</gene>
<accession>A0A7X6DM69</accession>
<evidence type="ECO:0008006" key="3">
    <source>
        <dbReference type="Google" id="ProtNLM"/>
    </source>
</evidence>
<organism evidence="1 2">
    <name type="scientific">Candidatus Manganitrophus noduliformans</name>
    <dbReference type="NCBI Taxonomy" id="2606439"/>
    <lineage>
        <taxon>Bacteria</taxon>
        <taxon>Pseudomonadati</taxon>
        <taxon>Nitrospirota</taxon>
        <taxon>Nitrospiria</taxon>
        <taxon>Candidatus Troglogloeales</taxon>
        <taxon>Candidatus Manganitrophaceae</taxon>
        <taxon>Candidatus Manganitrophus</taxon>
    </lineage>
</organism>
<name>A0A7X6DM69_9BACT</name>
<dbReference type="EMBL" id="VTOW01000001">
    <property type="protein sequence ID" value="NKE69468.1"/>
    <property type="molecule type" value="Genomic_DNA"/>
</dbReference>
<evidence type="ECO:0000313" key="1">
    <source>
        <dbReference type="EMBL" id="NKE69468.1"/>
    </source>
</evidence>
<comment type="caution">
    <text evidence="1">The sequence shown here is derived from an EMBL/GenBank/DDBJ whole genome shotgun (WGS) entry which is preliminary data.</text>
</comment>
<evidence type="ECO:0000313" key="2">
    <source>
        <dbReference type="Proteomes" id="UP000534783"/>
    </source>
</evidence>
<reference evidence="1 2" key="1">
    <citation type="journal article" date="2020" name="Nature">
        <title>Bacterial chemolithoautotrophy via manganese oxidation.</title>
        <authorList>
            <person name="Yu H."/>
            <person name="Leadbetter J.R."/>
        </authorList>
    </citation>
    <scope>NUCLEOTIDE SEQUENCE [LARGE SCALE GENOMIC DNA]</scope>
    <source>
        <strain evidence="1 2">Mn-1</strain>
    </source>
</reference>
<proteinExistence type="predicted"/>
<sequence>MKQFIAERIDSVELLEVLLFLRANSEREWRADEVSKEFRSSTVSISKRLADLHARELLFLNEGSPPRYRYNPRTNKLVVAVDRLAEAYALSRARVIDLIFSKPADKLRHFSDAFKLRKEEEDD</sequence>
<protein>
    <recommendedName>
        <fullName evidence="3">Transcriptional regulator</fullName>
    </recommendedName>
</protein>
<dbReference type="Proteomes" id="UP000534783">
    <property type="component" value="Unassembled WGS sequence"/>
</dbReference>
<keyword evidence="2" id="KW-1185">Reference proteome</keyword>